<dbReference type="FunFam" id="1.10.287.130:FF:000001">
    <property type="entry name" value="Two-component sensor histidine kinase"/>
    <property type="match status" value="1"/>
</dbReference>
<dbReference type="GO" id="GO:0000155">
    <property type="term" value="F:phosphorelay sensor kinase activity"/>
    <property type="evidence" value="ECO:0007669"/>
    <property type="project" value="InterPro"/>
</dbReference>
<gene>
    <name evidence="8" type="ORF">DWW10_11060</name>
</gene>
<dbReference type="InterPro" id="IPR003661">
    <property type="entry name" value="HisK_dim/P_dom"/>
</dbReference>
<dbReference type="PANTHER" id="PTHR43711:SF31">
    <property type="entry name" value="HISTIDINE KINASE"/>
    <property type="match status" value="1"/>
</dbReference>
<dbReference type="InterPro" id="IPR036890">
    <property type="entry name" value="HATPase_C_sf"/>
</dbReference>
<name>A0A412Y9B9_9BACE</name>
<organism evidence="8 9">
    <name type="scientific">Bacteroides intestinalis</name>
    <dbReference type="NCBI Taxonomy" id="329854"/>
    <lineage>
        <taxon>Bacteria</taxon>
        <taxon>Pseudomonadati</taxon>
        <taxon>Bacteroidota</taxon>
        <taxon>Bacteroidia</taxon>
        <taxon>Bacteroidales</taxon>
        <taxon>Bacteroidaceae</taxon>
        <taxon>Bacteroides</taxon>
    </lineage>
</organism>
<evidence type="ECO:0000313" key="8">
    <source>
        <dbReference type="EMBL" id="RGV54042.1"/>
    </source>
</evidence>
<dbReference type="Gene3D" id="1.10.287.130">
    <property type="match status" value="1"/>
</dbReference>
<sequence length="393" mass="44215">METSPYEESGSKDTLQSKLDRATLVLQNINAYFLLIDKDFIVCDTNYYSLNKLPVPETGVMKRVGDLLHCRNAAEAGECGMHQQCKLCGIRAAIGRAFQKKESFKKVNASMNLLNEEEDKVIPCDVSVSGAYVVIEGEEHMVLTVYDVTELQNVQRLLNIERKNSISAERLKSTFIANISHEVRTPLNAIVGFSGLIATASDEEEKKLYMDIISENNERLLRLINDIFDLSQIEAGTLSFEYSEFDANDLLRELEGMFQVKLFNNPSVDLICEASLQPIIMYSEHQRIIQVMANLIHNAIKFTKSGEIRFGCHMKETDTVHFYVSDTGIGIPEEEQQEIFTSFKKLDREVPGTGLGLTLSQTIIRSLGGKAGLESEVNKGSTFWFEVPLLMQE</sequence>
<accession>A0A412Y9B9</accession>
<evidence type="ECO:0000256" key="2">
    <source>
        <dbReference type="ARBA" id="ARBA00012438"/>
    </source>
</evidence>
<evidence type="ECO:0000256" key="5">
    <source>
        <dbReference type="ARBA" id="ARBA00022777"/>
    </source>
</evidence>
<dbReference type="EMBL" id="QRZF01000006">
    <property type="protein sequence ID" value="RGV54042.1"/>
    <property type="molecule type" value="Genomic_DNA"/>
</dbReference>
<dbReference type="Pfam" id="PF02518">
    <property type="entry name" value="HATPase_c"/>
    <property type="match status" value="1"/>
</dbReference>
<feature type="domain" description="Histidine kinase" evidence="7">
    <location>
        <begin position="178"/>
        <end position="391"/>
    </location>
</feature>
<dbReference type="Proteomes" id="UP000283850">
    <property type="component" value="Unassembled WGS sequence"/>
</dbReference>
<dbReference type="PANTHER" id="PTHR43711">
    <property type="entry name" value="TWO-COMPONENT HISTIDINE KINASE"/>
    <property type="match status" value="1"/>
</dbReference>
<dbReference type="PROSITE" id="PS50109">
    <property type="entry name" value="HIS_KIN"/>
    <property type="match status" value="1"/>
</dbReference>
<dbReference type="InterPro" id="IPR050736">
    <property type="entry name" value="Sensor_HK_Regulatory"/>
</dbReference>
<evidence type="ECO:0000259" key="7">
    <source>
        <dbReference type="PROSITE" id="PS50109"/>
    </source>
</evidence>
<dbReference type="InterPro" id="IPR003594">
    <property type="entry name" value="HATPase_dom"/>
</dbReference>
<comment type="caution">
    <text evidence="8">The sequence shown here is derived from an EMBL/GenBank/DDBJ whole genome shotgun (WGS) entry which is preliminary data.</text>
</comment>
<dbReference type="InterPro" id="IPR036097">
    <property type="entry name" value="HisK_dim/P_sf"/>
</dbReference>
<keyword evidence="6" id="KW-0902">Two-component regulatory system</keyword>
<keyword evidence="3" id="KW-0597">Phosphoprotein</keyword>
<evidence type="ECO:0000256" key="4">
    <source>
        <dbReference type="ARBA" id="ARBA00022679"/>
    </source>
</evidence>
<protein>
    <recommendedName>
        <fullName evidence="2">histidine kinase</fullName>
        <ecNumber evidence="2">2.7.13.3</ecNumber>
    </recommendedName>
</protein>
<dbReference type="SMART" id="SM00388">
    <property type="entry name" value="HisKA"/>
    <property type="match status" value="1"/>
</dbReference>
<evidence type="ECO:0000256" key="6">
    <source>
        <dbReference type="ARBA" id="ARBA00023012"/>
    </source>
</evidence>
<dbReference type="SMART" id="SM00387">
    <property type="entry name" value="HATPase_c"/>
    <property type="match status" value="1"/>
</dbReference>
<reference evidence="8 9" key="1">
    <citation type="submission" date="2018-08" db="EMBL/GenBank/DDBJ databases">
        <title>A genome reference for cultivated species of the human gut microbiota.</title>
        <authorList>
            <person name="Zou Y."/>
            <person name="Xue W."/>
            <person name="Luo G."/>
        </authorList>
    </citation>
    <scope>NUCLEOTIDE SEQUENCE [LARGE SCALE GENOMIC DNA]</scope>
    <source>
        <strain evidence="8 9">AF14-32</strain>
    </source>
</reference>
<evidence type="ECO:0000313" key="9">
    <source>
        <dbReference type="Proteomes" id="UP000283850"/>
    </source>
</evidence>
<evidence type="ECO:0000256" key="1">
    <source>
        <dbReference type="ARBA" id="ARBA00000085"/>
    </source>
</evidence>
<dbReference type="InterPro" id="IPR005467">
    <property type="entry name" value="His_kinase_dom"/>
</dbReference>
<dbReference type="CDD" id="cd00082">
    <property type="entry name" value="HisKA"/>
    <property type="match status" value="1"/>
</dbReference>
<proteinExistence type="predicted"/>
<keyword evidence="4" id="KW-0808">Transferase</keyword>
<dbReference type="RefSeq" id="WP_022392576.1">
    <property type="nucleotide sequence ID" value="NZ_QRZF01000006.1"/>
</dbReference>
<dbReference type="PRINTS" id="PR00344">
    <property type="entry name" value="BCTRLSENSOR"/>
</dbReference>
<dbReference type="EC" id="2.7.13.3" evidence="2"/>
<dbReference type="SUPFAM" id="SSF47384">
    <property type="entry name" value="Homodimeric domain of signal transducing histidine kinase"/>
    <property type="match status" value="1"/>
</dbReference>
<evidence type="ECO:0000256" key="3">
    <source>
        <dbReference type="ARBA" id="ARBA00022553"/>
    </source>
</evidence>
<dbReference type="AlphaFoldDB" id="A0A412Y9B9"/>
<dbReference type="Pfam" id="PF00512">
    <property type="entry name" value="HisKA"/>
    <property type="match status" value="1"/>
</dbReference>
<keyword evidence="5 8" id="KW-0418">Kinase</keyword>
<dbReference type="InterPro" id="IPR004358">
    <property type="entry name" value="Sig_transdc_His_kin-like_C"/>
</dbReference>
<dbReference type="SUPFAM" id="SSF55874">
    <property type="entry name" value="ATPase domain of HSP90 chaperone/DNA topoisomerase II/histidine kinase"/>
    <property type="match status" value="1"/>
</dbReference>
<dbReference type="Gene3D" id="3.30.565.10">
    <property type="entry name" value="Histidine kinase-like ATPase, C-terminal domain"/>
    <property type="match status" value="1"/>
</dbReference>
<comment type="catalytic activity">
    <reaction evidence="1">
        <text>ATP + protein L-histidine = ADP + protein N-phospho-L-histidine.</text>
        <dbReference type="EC" id="2.7.13.3"/>
    </reaction>
</comment>